<keyword evidence="1" id="KW-0472">Membrane</keyword>
<comment type="caution">
    <text evidence="2">The sequence shown here is derived from an EMBL/GenBank/DDBJ whole genome shotgun (WGS) entry which is preliminary data.</text>
</comment>
<reference evidence="2" key="1">
    <citation type="submission" date="2019-03" db="EMBL/GenBank/DDBJ databases">
        <title>Single cell metagenomics reveals metabolic interactions within the superorganism composed of flagellate Streblomastix strix and complex community of Bacteroidetes bacteria on its surface.</title>
        <authorList>
            <person name="Treitli S.C."/>
            <person name="Kolisko M."/>
            <person name="Husnik F."/>
            <person name="Keeling P."/>
            <person name="Hampl V."/>
        </authorList>
    </citation>
    <scope>NUCLEOTIDE SEQUENCE</scope>
    <source>
        <strain evidence="2">STM</strain>
    </source>
</reference>
<name>A0A5J4RZR2_9ZZZZ</name>
<evidence type="ECO:0000313" key="2">
    <source>
        <dbReference type="EMBL" id="KAA6339387.1"/>
    </source>
</evidence>
<dbReference type="AlphaFoldDB" id="A0A5J4RZR2"/>
<proteinExistence type="predicted"/>
<organism evidence="2">
    <name type="scientific">termite gut metagenome</name>
    <dbReference type="NCBI Taxonomy" id="433724"/>
    <lineage>
        <taxon>unclassified sequences</taxon>
        <taxon>metagenomes</taxon>
        <taxon>organismal metagenomes</taxon>
    </lineage>
</organism>
<feature type="transmembrane region" description="Helical" evidence="1">
    <location>
        <begin position="41"/>
        <end position="60"/>
    </location>
</feature>
<dbReference type="EMBL" id="SNRY01000540">
    <property type="protein sequence ID" value="KAA6339387.1"/>
    <property type="molecule type" value="Genomic_DNA"/>
</dbReference>
<protein>
    <submittedName>
        <fullName evidence="2">Uncharacterized protein</fullName>
    </submittedName>
</protein>
<sequence length="86" mass="9766">MYGKPLGVLWESYGICMGIGQLNSSGRCFFRFYPFRVNTKIRIFFFFATCTTGFIVYICIRKQSVGLSLAFVCKEESPGNTEHPTS</sequence>
<keyword evidence="1" id="KW-1133">Transmembrane helix</keyword>
<accession>A0A5J4RZR2</accession>
<keyword evidence="1" id="KW-0812">Transmembrane</keyword>
<gene>
    <name evidence="2" type="ORF">EZS27_012675</name>
</gene>
<evidence type="ECO:0000256" key="1">
    <source>
        <dbReference type="SAM" id="Phobius"/>
    </source>
</evidence>